<evidence type="ECO:0000313" key="2">
    <source>
        <dbReference type="EMBL" id="SZX70890.1"/>
    </source>
</evidence>
<organism evidence="2 3">
    <name type="scientific">Tetradesmus obliquus</name>
    <name type="common">Green alga</name>
    <name type="synonym">Acutodesmus obliquus</name>
    <dbReference type="NCBI Taxonomy" id="3088"/>
    <lineage>
        <taxon>Eukaryota</taxon>
        <taxon>Viridiplantae</taxon>
        <taxon>Chlorophyta</taxon>
        <taxon>core chlorophytes</taxon>
        <taxon>Chlorophyceae</taxon>
        <taxon>CS clade</taxon>
        <taxon>Sphaeropleales</taxon>
        <taxon>Scenedesmaceae</taxon>
        <taxon>Tetradesmus</taxon>
    </lineage>
</organism>
<feature type="compositionally biased region" description="Low complexity" evidence="1">
    <location>
        <begin position="63"/>
        <end position="75"/>
    </location>
</feature>
<dbReference type="EMBL" id="FNXT01001017">
    <property type="protein sequence ID" value="SZX70890.1"/>
    <property type="molecule type" value="Genomic_DNA"/>
</dbReference>
<feature type="compositionally biased region" description="Low complexity" evidence="1">
    <location>
        <begin position="162"/>
        <end position="181"/>
    </location>
</feature>
<name>A0A383W122_TETOB</name>
<feature type="compositionally biased region" description="Acidic residues" evidence="1">
    <location>
        <begin position="304"/>
        <end position="315"/>
    </location>
</feature>
<gene>
    <name evidence="2" type="ORF">BQ4739_LOCUS11048</name>
</gene>
<proteinExistence type="predicted"/>
<feature type="compositionally biased region" description="Polar residues" evidence="1">
    <location>
        <begin position="143"/>
        <end position="153"/>
    </location>
</feature>
<feature type="region of interest" description="Disordered" evidence="1">
    <location>
        <begin position="117"/>
        <end position="197"/>
    </location>
</feature>
<evidence type="ECO:0000256" key="1">
    <source>
        <dbReference type="SAM" id="MobiDB-lite"/>
    </source>
</evidence>
<protein>
    <submittedName>
        <fullName evidence="2">Uncharacterized protein</fullName>
    </submittedName>
</protein>
<sequence>MLGSSSSKAAPAKLNRSFNQPVHPLVKSLGGSAHYRRGLKEEPVSDSLSDTADGRLWDLDNGSSSSSSRRISDDSYASARVISMPPPDTHNVVHAITPEAAEAIAYSDPSGIHRLATPEKRRSYATVEPDALNNNPNRDDTTVRTFARSNQDLPSRFRRRGNNGNDGNSYYNSNGNTNLNRKSSKSSENDPKYSSSGAVEQPILAMGELSYAQTYQGATAVAASDAIAMSKGGRVGSPDGTTIAASNAVTWVPGLLQANVAQQSSVVVSTSQRVGSMAASGAADGRLALAQAGSAVALAQAEASEWDEVYDEDDEQRWHDPTSFLTQDWSEPDQADAEDGG</sequence>
<feature type="compositionally biased region" description="Acidic residues" evidence="1">
    <location>
        <begin position="330"/>
        <end position="341"/>
    </location>
</feature>
<evidence type="ECO:0000313" key="3">
    <source>
        <dbReference type="Proteomes" id="UP000256970"/>
    </source>
</evidence>
<accession>A0A383W122</accession>
<keyword evidence="3" id="KW-1185">Reference proteome</keyword>
<feature type="region of interest" description="Disordered" evidence="1">
    <location>
        <begin position="302"/>
        <end position="341"/>
    </location>
</feature>
<dbReference type="Proteomes" id="UP000256970">
    <property type="component" value="Unassembled WGS sequence"/>
</dbReference>
<dbReference type="AlphaFoldDB" id="A0A383W122"/>
<feature type="region of interest" description="Disordered" evidence="1">
    <location>
        <begin position="1"/>
        <end position="75"/>
    </location>
</feature>
<reference evidence="2 3" key="1">
    <citation type="submission" date="2016-10" db="EMBL/GenBank/DDBJ databases">
        <authorList>
            <person name="Cai Z."/>
        </authorList>
    </citation>
    <scope>NUCLEOTIDE SEQUENCE [LARGE SCALE GENOMIC DNA]</scope>
</reference>